<evidence type="ECO:0000313" key="2">
    <source>
        <dbReference type="Proteomes" id="UP000286114"/>
    </source>
</evidence>
<gene>
    <name evidence="1" type="ORF">DW873_17830</name>
</gene>
<proteinExistence type="predicted"/>
<protein>
    <submittedName>
        <fullName evidence="1">Uncharacterized protein</fullName>
    </submittedName>
</protein>
<organism evidence="1 2">
    <name type="scientific">Bacteroides uniformis</name>
    <dbReference type="NCBI Taxonomy" id="820"/>
    <lineage>
        <taxon>Bacteria</taxon>
        <taxon>Pseudomonadati</taxon>
        <taxon>Bacteroidota</taxon>
        <taxon>Bacteroidia</taxon>
        <taxon>Bacteroidales</taxon>
        <taxon>Bacteroidaceae</taxon>
        <taxon>Bacteroides</taxon>
    </lineage>
</organism>
<evidence type="ECO:0000313" key="1">
    <source>
        <dbReference type="EMBL" id="RHB68569.1"/>
    </source>
</evidence>
<dbReference type="AlphaFoldDB" id="A0A413WZM5"/>
<name>A0A413WZM5_BACUN</name>
<dbReference type="Proteomes" id="UP000286114">
    <property type="component" value="Unassembled WGS sequence"/>
</dbReference>
<dbReference type="EMBL" id="QSHA01000019">
    <property type="protein sequence ID" value="RHB68569.1"/>
    <property type="molecule type" value="Genomic_DNA"/>
</dbReference>
<feature type="non-terminal residue" evidence="1">
    <location>
        <position position="1"/>
    </location>
</feature>
<dbReference type="RefSeq" id="WP_117881321.1">
    <property type="nucleotide sequence ID" value="NZ_QSHA01000019.1"/>
</dbReference>
<sequence length="66" mass="7600">QENGCIIKEKTPTPFRNCRPSAKGLYLIDTFSISTGEKPGRNLIPYFSGFCPAWTIREHYYDTKKL</sequence>
<accession>A0A413WZM5</accession>
<comment type="caution">
    <text evidence="1">The sequence shown here is derived from an EMBL/GenBank/DDBJ whole genome shotgun (WGS) entry which is preliminary data.</text>
</comment>
<reference evidence="1 2" key="1">
    <citation type="submission" date="2018-08" db="EMBL/GenBank/DDBJ databases">
        <title>A genome reference for cultivated species of the human gut microbiota.</title>
        <authorList>
            <person name="Zou Y."/>
            <person name="Xue W."/>
            <person name="Luo G."/>
        </authorList>
    </citation>
    <scope>NUCLEOTIDE SEQUENCE [LARGE SCALE GENOMIC DNA]</scope>
    <source>
        <strain evidence="1 2">AM39-1</strain>
    </source>
</reference>